<dbReference type="EMBL" id="GBRH01252151">
    <property type="protein sequence ID" value="JAD45744.1"/>
    <property type="molecule type" value="Transcribed_RNA"/>
</dbReference>
<accession>A0A0A9A257</accession>
<proteinExistence type="predicted"/>
<name>A0A0A9A257_ARUDO</name>
<reference evidence="1" key="1">
    <citation type="submission" date="2014-09" db="EMBL/GenBank/DDBJ databases">
        <authorList>
            <person name="Magalhaes I.L.F."/>
            <person name="Oliveira U."/>
            <person name="Santos F.R."/>
            <person name="Vidigal T.H.D.A."/>
            <person name="Brescovit A.D."/>
            <person name="Santos A.J."/>
        </authorList>
    </citation>
    <scope>NUCLEOTIDE SEQUENCE</scope>
    <source>
        <tissue evidence="1">Shoot tissue taken approximately 20 cm above the soil surface</tissue>
    </source>
</reference>
<sequence>MLRAASTSTCRPVPLHIFHAKIILQKLCTRARGRES</sequence>
<reference evidence="1" key="2">
    <citation type="journal article" date="2015" name="Data Brief">
        <title>Shoot transcriptome of the giant reed, Arundo donax.</title>
        <authorList>
            <person name="Barrero R.A."/>
            <person name="Guerrero F.D."/>
            <person name="Moolhuijzen P."/>
            <person name="Goolsby J.A."/>
            <person name="Tidwell J."/>
            <person name="Bellgard S.E."/>
            <person name="Bellgard M.I."/>
        </authorList>
    </citation>
    <scope>NUCLEOTIDE SEQUENCE</scope>
    <source>
        <tissue evidence="1">Shoot tissue taken approximately 20 cm above the soil surface</tissue>
    </source>
</reference>
<organism evidence="1">
    <name type="scientific">Arundo donax</name>
    <name type="common">Giant reed</name>
    <name type="synonym">Donax arundinaceus</name>
    <dbReference type="NCBI Taxonomy" id="35708"/>
    <lineage>
        <taxon>Eukaryota</taxon>
        <taxon>Viridiplantae</taxon>
        <taxon>Streptophyta</taxon>
        <taxon>Embryophyta</taxon>
        <taxon>Tracheophyta</taxon>
        <taxon>Spermatophyta</taxon>
        <taxon>Magnoliopsida</taxon>
        <taxon>Liliopsida</taxon>
        <taxon>Poales</taxon>
        <taxon>Poaceae</taxon>
        <taxon>PACMAD clade</taxon>
        <taxon>Arundinoideae</taxon>
        <taxon>Arundineae</taxon>
        <taxon>Arundo</taxon>
    </lineage>
</organism>
<protein>
    <submittedName>
        <fullName evidence="1">Uncharacterized protein</fullName>
    </submittedName>
</protein>
<dbReference type="AlphaFoldDB" id="A0A0A9A257"/>
<evidence type="ECO:0000313" key="1">
    <source>
        <dbReference type="EMBL" id="JAD45744.1"/>
    </source>
</evidence>